<gene>
    <name evidence="1" type="ORF">A3I39_02460</name>
</gene>
<dbReference type="Proteomes" id="UP000178155">
    <property type="component" value="Unassembled WGS sequence"/>
</dbReference>
<evidence type="ECO:0008006" key="3">
    <source>
        <dbReference type="Google" id="ProtNLM"/>
    </source>
</evidence>
<dbReference type="InterPro" id="IPR014942">
    <property type="entry name" value="AbiEii"/>
</dbReference>
<dbReference type="AlphaFoldDB" id="A0A1F8H564"/>
<dbReference type="Gene3D" id="3.10.450.620">
    <property type="entry name" value="JHP933, nucleotidyltransferase-like core domain"/>
    <property type="match status" value="1"/>
</dbReference>
<evidence type="ECO:0000313" key="1">
    <source>
        <dbReference type="EMBL" id="OGN32744.1"/>
    </source>
</evidence>
<accession>A0A1F8H564</accession>
<evidence type="ECO:0000313" key="2">
    <source>
        <dbReference type="Proteomes" id="UP000178155"/>
    </source>
</evidence>
<dbReference type="EMBL" id="MGKW01000049">
    <property type="protein sequence ID" value="OGN32744.1"/>
    <property type="molecule type" value="Genomic_DNA"/>
</dbReference>
<comment type="caution">
    <text evidence="1">The sequence shown here is derived from an EMBL/GenBank/DDBJ whole genome shotgun (WGS) entry which is preliminary data.</text>
</comment>
<dbReference type="Pfam" id="PF08843">
    <property type="entry name" value="AbiEii"/>
    <property type="match status" value="1"/>
</dbReference>
<name>A0A1F8H564_9BACT</name>
<protein>
    <recommendedName>
        <fullName evidence="3">Nucleotidyl transferase AbiEii/AbiGii toxin family protein</fullName>
    </recommendedName>
</protein>
<sequence length="237" mass="27072">MLNKEKHALIMGKVLKDIYSDTSIAPLLGFKGGTCALLFYGLTRFSVDLDFDSFSNDESTKNEIFEKVKNILEKHGQIKDSKIKFNTIFFLLSYGDAEHNIKFEINVRMLVSNIKNHYELGECLGTPMLIGKKPYLFASKLAALTLRSSTAMRDIYDIWYFSDNNWDIDKEVLKIQTGKSVKEHLADCVTLVEKIKNNEILQGLGELLGGDNQKAWVKSNLRKEVVFLLRNYMSVLK</sequence>
<reference evidence="1 2" key="1">
    <citation type="journal article" date="2016" name="Nat. Commun.">
        <title>Thousands of microbial genomes shed light on interconnected biogeochemical processes in an aquifer system.</title>
        <authorList>
            <person name="Anantharaman K."/>
            <person name="Brown C.T."/>
            <person name="Hug L.A."/>
            <person name="Sharon I."/>
            <person name="Castelle C.J."/>
            <person name="Probst A.J."/>
            <person name="Thomas B.C."/>
            <person name="Singh A."/>
            <person name="Wilkins M.J."/>
            <person name="Karaoz U."/>
            <person name="Brodie E.L."/>
            <person name="Williams K.H."/>
            <person name="Hubbard S.S."/>
            <person name="Banfield J.F."/>
        </authorList>
    </citation>
    <scope>NUCLEOTIDE SEQUENCE [LARGE SCALE GENOMIC DNA]</scope>
</reference>
<organism evidence="1 2">
    <name type="scientific">Candidatus Yanofskybacteria bacterium RIFCSPLOWO2_02_FULL_47_9b</name>
    <dbReference type="NCBI Taxonomy" id="1802708"/>
    <lineage>
        <taxon>Bacteria</taxon>
        <taxon>Candidatus Yanofskyibacteriota</taxon>
    </lineage>
</organism>
<proteinExistence type="predicted"/>